<evidence type="ECO:0000313" key="2">
    <source>
        <dbReference type="EMBL" id="RFT46910.1"/>
    </source>
</evidence>
<accession>A0A3E2DNH4</accession>
<dbReference type="PANTHER" id="PTHR35007:SF1">
    <property type="entry name" value="PILUS ASSEMBLY PROTEIN"/>
    <property type="match status" value="1"/>
</dbReference>
<dbReference type="Proteomes" id="UP000259211">
    <property type="component" value="Unassembled WGS sequence"/>
</dbReference>
<evidence type="ECO:0000256" key="1">
    <source>
        <dbReference type="SAM" id="Phobius"/>
    </source>
</evidence>
<dbReference type="EMBL" id="NOWI01000001">
    <property type="protein sequence ID" value="RFT46910.1"/>
    <property type="molecule type" value="Genomic_DNA"/>
</dbReference>
<reference evidence="2 3" key="1">
    <citation type="submission" date="2017-07" db="EMBL/GenBank/DDBJ databases">
        <authorList>
            <person name="Sun Z.S."/>
            <person name="Albrecht U."/>
            <person name="Echele G."/>
            <person name="Lee C.C."/>
        </authorList>
    </citation>
    <scope>NUCLEOTIDE SEQUENCE [LARGE SCALE GENOMIC DNA]</scope>
    <source>
        <strain evidence="2 3">P16-029</strain>
    </source>
</reference>
<name>A0A3E2DNH4_9ACTN</name>
<keyword evidence="1" id="KW-0472">Membrane</keyword>
<gene>
    <name evidence="2" type="ORF">CHT91_00920</name>
</gene>
<dbReference type="AlphaFoldDB" id="A0A3E2DNH4"/>
<dbReference type="RefSeq" id="WP_117188298.1">
    <property type="nucleotide sequence ID" value="NZ_JAQDJS010000003.1"/>
</dbReference>
<feature type="transmembrane region" description="Helical" evidence="1">
    <location>
        <begin position="272"/>
        <end position="299"/>
    </location>
</feature>
<dbReference type="PANTHER" id="PTHR35007">
    <property type="entry name" value="INTEGRAL MEMBRANE PROTEIN-RELATED"/>
    <property type="match status" value="1"/>
</dbReference>
<proteinExistence type="predicted"/>
<feature type="transmembrane region" description="Helical" evidence="1">
    <location>
        <begin position="98"/>
        <end position="118"/>
    </location>
</feature>
<evidence type="ECO:0000313" key="3">
    <source>
        <dbReference type="Proteomes" id="UP000259211"/>
    </source>
</evidence>
<keyword evidence="1" id="KW-0812">Transmembrane</keyword>
<comment type="caution">
    <text evidence="2">The sequence shown here is derived from an EMBL/GenBank/DDBJ whole genome shotgun (WGS) entry which is preliminary data.</text>
</comment>
<feature type="transmembrane region" description="Helical" evidence="1">
    <location>
        <begin position="6"/>
        <end position="25"/>
    </location>
</feature>
<evidence type="ECO:0008006" key="4">
    <source>
        <dbReference type="Google" id="ProtNLM"/>
    </source>
</evidence>
<keyword evidence="1" id="KW-1133">Transmembrane helix</keyword>
<organism evidence="2 3">
    <name type="scientific">Cutibacterium avidum</name>
    <dbReference type="NCBI Taxonomy" id="33010"/>
    <lineage>
        <taxon>Bacteria</taxon>
        <taxon>Bacillati</taxon>
        <taxon>Actinomycetota</taxon>
        <taxon>Actinomycetes</taxon>
        <taxon>Propionibacteriales</taxon>
        <taxon>Propionibacteriaceae</taxon>
        <taxon>Cutibacterium</taxon>
    </lineage>
</organism>
<protein>
    <recommendedName>
        <fullName evidence="4">Type II secretion system protein GspF domain-containing protein</fullName>
    </recommendedName>
</protein>
<sequence>MTESTLALAAVCGALLASAPIFVIAGRRGAPLRLIDALAGLSAPIRQDAVVDPASEDGRLERWGARAAARWPRLISEKSRRTLALQGRTPGDLVAEKAVMAVGGMTMPVLARVVTAIWGDALPVTPVGLAVVLAILGWFIPDTRIRSRSKAVRQDAAEAVLVYIDLVTLARLANQSAPRALVEAAQMSDHPVLARIRTTLERSRLEQQSPWAGLESLSEELGLPELAELVEVLRLDDQGASLAGTLRARVNEMRDAHLSREKIEAQTTSESLTIWMVIPVLVLGLVLITPPLLIMAGVAS</sequence>
<feature type="transmembrane region" description="Helical" evidence="1">
    <location>
        <begin position="124"/>
        <end position="140"/>
    </location>
</feature>